<evidence type="ECO:0000259" key="1">
    <source>
        <dbReference type="Pfam" id="PF22636"/>
    </source>
</evidence>
<name>A0AA35TL29_GEOBA</name>
<gene>
    <name evidence="2" type="ORF">GBAR_LOCUS27287</name>
</gene>
<dbReference type="PANTHER" id="PTHR36934:SF1">
    <property type="entry name" value="THIOESTERASE DOMAIN-CONTAINING PROTEIN"/>
    <property type="match status" value="1"/>
</dbReference>
<dbReference type="Proteomes" id="UP001174909">
    <property type="component" value="Unassembled WGS sequence"/>
</dbReference>
<proteinExistence type="predicted"/>
<dbReference type="Pfam" id="PF22636">
    <property type="entry name" value="FlK"/>
    <property type="match status" value="1"/>
</dbReference>
<dbReference type="AlphaFoldDB" id="A0AA35TL29"/>
<dbReference type="EMBL" id="CASHTH010003804">
    <property type="protein sequence ID" value="CAI8049561.1"/>
    <property type="molecule type" value="Genomic_DNA"/>
</dbReference>
<dbReference type="CDD" id="cd03440">
    <property type="entry name" value="hot_dog"/>
    <property type="match status" value="1"/>
</dbReference>
<evidence type="ECO:0000313" key="2">
    <source>
        <dbReference type="EMBL" id="CAI8049561.1"/>
    </source>
</evidence>
<accession>A0AA35TL29</accession>
<feature type="domain" description="Fluoroacetyl-CoA-specific thioesterase-like" evidence="1">
    <location>
        <begin position="34"/>
        <end position="119"/>
    </location>
</feature>
<dbReference type="InterPro" id="IPR054485">
    <property type="entry name" value="FlK-like_dom"/>
</dbReference>
<reference evidence="2" key="1">
    <citation type="submission" date="2023-03" db="EMBL/GenBank/DDBJ databases">
        <authorList>
            <person name="Steffen K."/>
            <person name="Cardenas P."/>
        </authorList>
    </citation>
    <scope>NUCLEOTIDE SEQUENCE</scope>
</reference>
<dbReference type="InterPro" id="IPR029069">
    <property type="entry name" value="HotDog_dom_sf"/>
</dbReference>
<dbReference type="SUPFAM" id="SSF54637">
    <property type="entry name" value="Thioesterase/thiol ester dehydrase-isomerase"/>
    <property type="match status" value="1"/>
</dbReference>
<evidence type="ECO:0000313" key="3">
    <source>
        <dbReference type="Proteomes" id="UP001174909"/>
    </source>
</evidence>
<organism evidence="2 3">
    <name type="scientific">Geodia barretti</name>
    <name type="common">Barrett's horny sponge</name>
    <dbReference type="NCBI Taxonomy" id="519541"/>
    <lineage>
        <taxon>Eukaryota</taxon>
        <taxon>Metazoa</taxon>
        <taxon>Porifera</taxon>
        <taxon>Demospongiae</taxon>
        <taxon>Heteroscleromorpha</taxon>
        <taxon>Tetractinellida</taxon>
        <taxon>Astrophorina</taxon>
        <taxon>Geodiidae</taxon>
        <taxon>Geodia</taxon>
    </lineage>
</organism>
<comment type="caution">
    <text evidence="2">The sequence shown here is derived from an EMBL/GenBank/DDBJ whole genome shotgun (WGS) entry which is preliminary data.</text>
</comment>
<dbReference type="Gene3D" id="3.10.129.10">
    <property type="entry name" value="Hotdog Thioesterase"/>
    <property type="match status" value="1"/>
</dbReference>
<keyword evidence="3" id="KW-1185">Reference proteome</keyword>
<sequence>MTDQTGSRETELSPGLIGRREVLVCEHNVAPHVAKLSTPSMIRAMEQASQRAVLGCLPPEQSTVGFEVNIRHVAGADIGVTVVAVAELERVDGRWLYFKVEALDGDRTIGVGTHRRAIITLPPEATNRGGGDDSHTHEL</sequence>
<dbReference type="PANTHER" id="PTHR36934">
    <property type="entry name" value="BLR0278 PROTEIN"/>
    <property type="match status" value="1"/>
</dbReference>
<dbReference type="InterPro" id="IPR025540">
    <property type="entry name" value="FlK"/>
</dbReference>
<protein>
    <submittedName>
        <fullName evidence="2">Fluoroacetyl-CoA thioesterase</fullName>
    </submittedName>
</protein>